<dbReference type="Pfam" id="PF12833">
    <property type="entry name" value="HTH_18"/>
    <property type="match status" value="1"/>
</dbReference>
<dbReference type="InterPro" id="IPR009057">
    <property type="entry name" value="Homeodomain-like_sf"/>
</dbReference>
<dbReference type="PANTHER" id="PTHR46796">
    <property type="entry name" value="HTH-TYPE TRANSCRIPTIONAL ACTIVATOR RHAS-RELATED"/>
    <property type="match status" value="1"/>
</dbReference>
<reference evidence="5 6" key="1">
    <citation type="submission" date="2016-11" db="EMBL/GenBank/DDBJ databases">
        <authorList>
            <person name="Jaros S."/>
            <person name="Januszkiewicz K."/>
            <person name="Wedrychowicz H."/>
        </authorList>
    </citation>
    <scope>NUCLEOTIDE SEQUENCE [LARGE SCALE GENOMIC DNA]</scope>
    <source>
        <strain evidence="5 6">DSM 27406</strain>
    </source>
</reference>
<accession>A0A1M7MWM0</accession>
<keyword evidence="3" id="KW-0804">Transcription</keyword>
<evidence type="ECO:0000313" key="5">
    <source>
        <dbReference type="EMBL" id="SHM95569.1"/>
    </source>
</evidence>
<keyword evidence="6" id="KW-1185">Reference proteome</keyword>
<dbReference type="GO" id="GO:0003700">
    <property type="term" value="F:DNA-binding transcription factor activity"/>
    <property type="evidence" value="ECO:0007669"/>
    <property type="project" value="InterPro"/>
</dbReference>
<evidence type="ECO:0000259" key="4">
    <source>
        <dbReference type="PROSITE" id="PS01124"/>
    </source>
</evidence>
<dbReference type="RefSeq" id="WP_073087642.1">
    <property type="nucleotide sequence ID" value="NZ_FRBL01000015.1"/>
</dbReference>
<evidence type="ECO:0000256" key="1">
    <source>
        <dbReference type="ARBA" id="ARBA00023015"/>
    </source>
</evidence>
<proteinExistence type="predicted"/>
<dbReference type="Proteomes" id="UP000184420">
    <property type="component" value="Unassembled WGS sequence"/>
</dbReference>
<dbReference type="Gene3D" id="1.10.10.60">
    <property type="entry name" value="Homeodomain-like"/>
    <property type="match status" value="1"/>
</dbReference>
<organism evidence="5 6">
    <name type="scientific">Chitinophaga jiangningensis</name>
    <dbReference type="NCBI Taxonomy" id="1419482"/>
    <lineage>
        <taxon>Bacteria</taxon>
        <taxon>Pseudomonadati</taxon>
        <taxon>Bacteroidota</taxon>
        <taxon>Chitinophagia</taxon>
        <taxon>Chitinophagales</taxon>
        <taxon>Chitinophagaceae</taxon>
        <taxon>Chitinophaga</taxon>
    </lineage>
</organism>
<dbReference type="Pfam" id="PF20240">
    <property type="entry name" value="DUF6597"/>
    <property type="match status" value="1"/>
</dbReference>
<evidence type="ECO:0000256" key="3">
    <source>
        <dbReference type="ARBA" id="ARBA00023163"/>
    </source>
</evidence>
<evidence type="ECO:0000313" key="6">
    <source>
        <dbReference type="Proteomes" id="UP000184420"/>
    </source>
</evidence>
<dbReference type="InterPro" id="IPR046532">
    <property type="entry name" value="DUF6597"/>
</dbReference>
<feature type="domain" description="HTH araC/xylS-type" evidence="4">
    <location>
        <begin position="152"/>
        <end position="251"/>
    </location>
</feature>
<dbReference type="InterPro" id="IPR050204">
    <property type="entry name" value="AraC_XylS_family_regulators"/>
</dbReference>
<dbReference type="PROSITE" id="PS01124">
    <property type="entry name" value="HTH_ARAC_FAMILY_2"/>
    <property type="match status" value="1"/>
</dbReference>
<evidence type="ECO:0000256" key="2">
    <source>
        <dbReference type="ARBA" id="ARBA00023125"/>
    </source>
</evidence>
<sequence>MEFLHQLPCPQLQPYVSNYLLIRSGEGRVNTVLPGPGITLSFRITGNIQHTRHDQVQTLGNYGISGIRKEAQHMNYHPDTTWFLITFKPGRAAAFIQAPLHEVNSQVVSLDNFFPDAMLRDLSDRLQAAPTPAAMVAITDQWLLRLQPSALDPLVQAAIEKIQQRRGQLRMTELASALYTSKDPLEKRFRAIVGATPKQYATIVKLNHIIHQQPTQSLTSLAYDAGYFDQSHFIKDFRRFTGTTPHDFFSRKQEW</sequence>
<protein>
    <submittedName>
        <fullName evidence="5">Transcriptional regulator, AraC family</fullName>
    </submittedName>
</protein>
<dbReference type="GO" id="GO:0043565">
    <property type="term" value="F:sequence-specific DNA binding"/>
    <property type="evidence" value="ECO:0007669"/>
    <property type="project" value="InterPro"/>
</dbReference>
<keyword evidence="2" id="KW-0238">DNA-binding</keyword>
<name>A0A1M7MWM0_9BACT</name>
<dbReference type="SUPFAM" id="SSF46689">
    <property type="entry name" value="Homeodomain-like"/>
    <property type="match status" value="1"/>
</dbReference>
<dbReference type="OrthoDB" id="655946at2"/>
<dbReference type="AlphaFoldDB" id="A0A1M7MWM0"/>
<dbReference type="PANTHER" id="PTHR46796:SF13">
    <property type="entry name" value="HTH-TYPE TRANSCRIPTIONAL ACTIVATOR RHAS"/>
    <property type="match status" value="1"/>
</dbReference>
<dbReference type="STRING" id="1419482.SAMN05444266_11542"/>
<gene>
    <name evidence="5" type="ORF">SAMN05444266_11542</name>
</gene>
<dbReference type="InterPro" id="IPR018060">
    <property type="entry name" value="HTH_AraC"/>
</dbReference>
<dbReference type="EMBL" id="FRBL01000015">
    <property type="protein sequence ID" value="SHM95569.1"/>
    <property type="molecule type" value="Genomic_DNA"/>
</dbReference>
<keyword evidence="1" id="KW-0805">Transcription regulation</keyword>
<dbReference type="SMART" id="SM00342">
    <property type="entry name" value="HTH_ARAC"/>
    <property type="match status" value="1"/>
</dbReference>